<comment type="caution">
    <text evidence="1">The sequence shown here is derived from an EMBL/GenBank/DDBJ whole genome shotgun (WGS) entry which is preliminary data.</text>
</comment>
<evidence type="ECO:0000313" key="2">
    <source>
        <dbReference type="Proteomes" id="UP000831701"/>
    </source>
</evidence>
<accession>A0ACB8VGZ1</accession>
<keyword evidence="2" id="KW-1185">Reference proteome</keyword>
<dbReference type="EMBL" id="CM041552">
    <property type="protein sequence ID" value="KAI3354172.1"/>
    <property type="molecule type" value="Genomic_DNA"/>
</dbReference>
<name>A0ACB8VGZ1_9TELE</name>
<gene>
    <name evidence="1" type="ORF">L3Q82_018708</name>
</gene>
<sequence>KVRVDTGLTNMGVLQLHNPTHPGTLLQRANQMRLTGTLCDVIITVDFGQEFPAHRTVLACTSKMFEILFHRSSLRYALDFLSPKTFQQILEYAYTASLQATAEDLDDLLYAAEILEIEYLEEQCLKVLETIQAEESEEVAVRNHSSGDHSDHSRARHWRHMLMSKKHSIQDGPNRTTPTALHHLALYHMTERSSPGPEPEAAPKLSPKPDTEVDMESSQQPQPRSAELSQATASLDPARSIKSESMQVDDANGCEARSSSTGEGSCVSDQHRDEGPGTPLRGSVITSARELHTGSEEGGQVVANSLDCFPGMADKHLASMYSVPSNPTGEGMLPVSVSVAPSLGVPLDPRAYSGLLHQGLLHRELLSRLGQFAAGMRHEGQAQGQQCCGECGLQLHSRQALEQHRRLHNEEKGHGCEYCGKHFQDSMRLRMHMLSHTAPAEALVCDQCGATFSSEDALEAHRQTHTGTDMAVFCLLCAKRFQTQKALQQHMEVHAGMHSYICSHCERPFPSHTTLKRHLRSHTGDHPFECEFCGSCFRDDGTLRGHKRIHTGEKPYECNGCGKRFSLKHQLETHYRVHTGEKPFECKLCHQRSRDYSAMIKHLRTHNGASPYQCTICQDFCPSLAAMQKHMKGHKPEDVPADWRIEKTYLYVCFHFYSAAIALPIIWTKTMLLIPLNGLLAPATNLHSLKLFIEFMCHLGDLQTAGVTPGSAVTSDGTPPEPQLAKVFYPRWKIQSCILLNGKWCINCERDRPLYLRHRPTDEHGHRRLFLRTVLKEKMSLDGDTLSVIENPVAISHHFQSEKTAGVAEAKGVQGWLKGIHSTTHAHRLVRLLATVCAVGLLGGLAVGVWFLELVSGGIFNQSGSVFYRISPESSLLEIQLGKLPTWLPVCYERWNSSLGTMVCRQLGYLRLTKHKGVNLTDIGPNYTDGFIQITSEHKSNLENMWQLRGSCITGKVIALQCFECGTRAKLPRIIGGVEATLGRWPWQVSLYYSNRHTCGGSIITSQWVVTAAHCVHNYRLPQVSSWVVYAGIITRSSAKMAQHTGYAVEKIIYNKNYNHRSHDSDIALMKLRTPLNFSDTIRPVCLPQYDYDVPGGTQCWISGWGYTQPEGVHSPDTLKEAPVPIISTKKCNSSCMYNGEITPRMLCAGYTEGKVDACQGDSGGPLVCQDENVWRLVGVVSWGTGCAEPNHPGVYTKVAEFLGWIYDMIEQFNVLVCGKLNAKFETVTLKMSSAGSREDVLRQLDQLWSMLDDLSESDPAAYRKFIEKQIKEGGESSSPPRLHSCLCAQIQEPKKGSLYINICSWKRVPAPQDPSRPLPVCGGKLETDTNEGQGLYTVLDVALNPAVLQESEKDKTEVYMLALSFAQQHHGMTLSQEYAVVSCSPKSSPDDLHRRLGFHQWPNTSKQPDTASQTPAALLQQISSLRSEQRDEDPAAHIICRPAEHKKELIQVISTTSVQPQKPEYQLEVKTDTAGAPRSMELTVWMPKVGSMSECQLRISEDDVLLEVEDVYYLLLDLPKTLNEDTASAIFNKKERKLTLRADIL</sequence>
<evidence type="ECO:0000313" key="1">
    <source>
        <dbReference type="EMBL" id="KAI3354172.1"/>
    </source>
</evidence>
<feature type="non-terminal residue" evidence="1">
    <location>
        <position position="1"/>
    </location>
</feature>
<reference evidence="1" key="1">
    <citation type="submission" date="2022-04" db="EMBL/GenBank/DDBJ databases">
        <title>Jade perch genome.</title>
        <authorList>
            <person name="Chao B."/>
        </authorList>
    </citation>
    <scope>NUCLEOTIDE SEQUENCE</scope>
    <source>
        <strain evidence="1">CB-2022</strain>
    </source>
</reference>
<proteinExistence type="predicted"/>
<protein>
    <submittedName>
        <fullName evidence="1">Uncharacterized protein</fullName>
    </submittedName>
</protein>
<dbReference type="Proteomes" id="UP000831701">
    <property type="component" value="Chromosome 22"/>
</dbReference>
<organism evidence="1 2">
    <name type="scientific">Scortum barcoo</name>
    <name type="common">barcoo grunter</name>
    <dbReference type="NCBI Taxonomy" id="214431"/>
    <lineage>
        <taxon>Eukaryota</taxon>
        <taxon>Metazoa</taxon>
        <taxon>Chordata</taxon>
        <taxon>Craniata</taxon>
        <taxon>Vertebrata</taxon>
        <taxon>Euteleostomi</taxon>
        <taxon>Actinopterygii</taxon>
        <taxon>Neopterygii</taxon>
        <taxon>Teleostei</taxon>
        <taxon>Neoteleostei</taxon>
        <taxon>Acanthomorphata</taxon>
        <taxon>Eupercaria</taxon>
        <taxon>Centrarchiformes</taxon>
        <taxon>Terapontoidei</taxon>
        <taxon>Terapontidae</taxon>
        <taxon>Scortum</taxon>
    </lineage>
</organism>